<dbReference type="PANTHER" id="PTHR46108:SF4">
    <property type="entry name" value="BLUE CHEESE"/>
    <property type="match status" value="1"/>
</dbReference>
<keyword evidence="3" id="KW-1185">Reference proteome</keyword>
<dbReference type="PANTHER" id="PTHR46108">
    <property type="entry name" value="BLUE CHEESE"/>
    <property type="match status" value="1"/>
</dbReference>
<sequence>NEETYFRQFIAGFVSIWHSQLQLDFENAPRWDAVAPDLGPHLSRLPDELLPAIEKFLIIARDGCENVREEDSTHEKTMSENVLLVQCLTVICRHFENISAVISSSYISSCIAISNFIMTKLDKEQSTDLETDVLFVKSVARLLEVLYDPYLTWRSYIRGEHADYSVLNYKISPLQPEIVPFIYDCFQSGKATKNAHIGRELVHILGAVIAGSQRQIDLLTIFQLYIGSVRDLLATEHFLTKSSSIGSFELSHDDDNYIDIGALCAAIAFIRDFIPDHANKLILCNALFEAKFLANLVQIPEQVKKWNIDHQTLGTVLVETLQKLCYNSEKMQYNLMHTNYINVLFDGLRAFGKPSSSLISQCLGFAFDEQDTRQVNPIVVTKLVEWIPLMAETEQNMLSEVLLKKCAGTMQ</sequence>
<dbReference type="AlphaFoldDB" id="A0A182T6E4"/>
<reference evidence="3" key="1">
    <citation type="submission" date="2013-09" db="EMBL/GenBank/DDBJ databases">
        <title>The Genome Sequence of Anopheles maculatus species B.</title>
        <authorList>
            <consortium name="The Broad Institute Genomics Platform"/>
            <person name="Neafsey D.E."/>
            <person name="Besansky N."/>
            <person name="Howell P."/>
            <person name="Walton C."/>
            <person name="Young S.K."/>
            <person name="Zeng Q."/>
            <person name="Gargeya S."/>
            <person name="Fitzgerald M."/>
            <person name="Haas B."/>
            <person name="Abouelleil A."/>
            <person name="Allen A.W."/>
            <person name="Alvarado L."/>
            <person name="Arachchi H.M."/>
            <person name="Berlin A.M."/>
            <person name="Chapman S.B."/>
            <person name="Gainer-Dewar J."/>
            <person name="Goldberg J."/>
            <person name="Griggs A."/>
            <person name="Gujja S."/>
            <person name="Hansen M."/>
            <person name="Howarth C."/>
            <person name="Imamovic A."/>
            <person name="Ireland A."/>
            <person name="Larimer J."/>
            <person name="McCowan C."/>
            <person name="Murphy C."/>
            <person name="Pearson M."/>
            <person name="Poon T.W."/>
            <person name="Priest M."/>
            <person name="Roberts A."/>
            <person name="Saif S."/>
            <person name="Shea T."/>
            <person name="Sisk P."/>
            <person name="Sykes S."/>
            <person name="Wortman J."/>
            <person name="Nusbaum C."/>
            <person name="Birren B."/>
        </authorList>
    </citation>
    <scope>NUCLEOTIDE SEQUENCE [LARGE SCALE GENOMIC DNA]</scope>
    <source>
        <strain evidence="3">maculatus3</strain>
    </source>
</reference>
<proteinExistence type="predicted"/>
<name>A0A182T6E4_9DIPT</name>
<accession>A0A182T6E4</accession>
<evidence type="ECO:0000313" key="2">
    <source>
        <dbReference type="EnsemblMetazoa" id="AMAM020570-PA"/>
    </source>
</evidence>
<dbReference type="VEuPathDB" id="VectorBase:AMAM020570"/>
<dbReference type="EnsemblMetazoa" id="AMAM020570-RA">
    <property type="protein sequence ID" value="AMAM020570-PA"/>
    <property type="gene ID" value="AMAM020570"/>
</dbReference>
<reference evidence="2" key="2">
    <citation type="submission" date="2020-05" db="UniProtKB">
        <authorList>
            <consortium name="EnsemblMetazoa"/>
        </authorList>
    </citation>
    <scope>IDENTIFICATION</scope>
    <source>
        <strain evidence="2">maculatus3</strain>
    </source>
</reference>
<evidence type="ECO:0000313" key="3">
    <source>
        <dbReference type="Proteomes" id="UP000075901"/>
    </source>
</evidence>
<dbReference type="InterPro" id="IPR051944">
    <property type="entry name" value="BEACH_domain_protein"/>
</dbReference>
<evidence type="ECO:0008006" key="4">
    <source>
        <dbReference type="Google" id="ProtNLM"/>
    </source>
</evidence>
<keyword evidence="1" id="KW-0853">WD repeat</keyword>
<protein>
    <recommendedName>
        <fullName evidence="4">Exportin-1/Importin-beta-like domain-containing protein</fullName>
    </recommendedName>
</protein>
<evidence type="ECO:0000256" key="1">
    <source>
        <dbReference type="ARBA" id="ARBA00022574"/>
    </source>
</evidence>
<dbReference type="Proteomes" id="UP000075901">
    <property type="component" value="Unassembled WGS sequence"/>
</dbReference>
<organism evidence="2 3">
    <name type="scientific">Anopheles maculatus</name>
    <dbReference type="NCBI Taxonomy" id="74869"/>
    <lineage>
        <taxon>Eukaryota</taxon>
        <taxon>Metazoa</taxon>
        <taxon>Ecdysozoa</taxon>
        <taxon>Arthropoda</taxon>
        <taxon>Hexapoda</taxon>
        <taxon>Insecta</taxon>
        <taxon>Pterygota</taxon>
        <taxon>Neoptera</taxon>
        <taxon>Endopterygota</taxon>
        <taxon>Diptera</taxon>
        <taxon>Nematocera</taxon>
        <taxon>Culicoidea</taxon>
        <taxon>Culicidae</taxon>
        <taxon>Anophelinae</taxon>
        <taxon>Anopheles</taxon>
        <taxon>Anopheles maculatus group</taxon>
    </lineage>
</organism>